<keyword evidence="3 10" id="KW-0645">Protease</keyword>
<keyword evidence="10" id="KW-0964">Secreted</keyword>
<dbReference type="InterPro" id="IPR025711">
    <property type="entry name" value="PepSY"/>
</dbReference>
<feature type="domain" description="FTP" evidence="14">
    <location>
        <begin position="94"/>
        <end position="143"/>
    </location>
</feature>
<dbReference type="InterPro" id="IPR050728">
    <property type="entry name" value="Zinc_Metalloprotease_M4"/>
</dbReference>
<evidence type="ECO:0000256" key="8">
    <source>
        <dbReference type="ARBA" id="ARBA00023049"/>
    </source>
</evidence>
<feature type="domain" description="PepSY" evidence="13">
    <location>
        <begin position="158"/>
        <end position="226"/>
    </location>
</feature>
<dbReference type="RefSeq" id="WP_283078380.1">
    <property type="nucleotide sequence ID" value="NZ_CP121671.1"/>
</dbReference>
<keyword evidence="4" id="KW-0479">Metal-binding</keyword>
<name>A0ABY8J2W1_9BACI</name>
<dbReference type="Gene3D" id="3.10.170.10">
    <property type="match status" value="1"/>
</dbReference>
<keyword evidence="5 10" id="KW-0732">Signal</keyword>
<feature type="signal peptide" evidence="10">
    <location>
        <begin position="1"/>
        <end position="22"/>
    </location>
</feature>
<comment type="similarity">
    <text evidence="2 10">Belongs to the peptidase M4 family.</text>
</comment>
<dbReference type="Pfam" id="PF02868">
    <property type="entry name" value="Peptidase_M4_C"/>
    <property type="match status" value="1"/>
</dbReference>
<feature type="chain" id="PRO_5045010498" description="Neutral metalloproteinase" evidence="10">
    <location>
        <begin position="23"/>
        <end position="570"/>
    </location>
</feature>
<proteinExistence type="inferred from homology"/>
<evidence type="ECO:0000313" key="16">
    <source>
        <dbReference type="Proteomes" id="UP001221597"/>
    </source>
</evidence>
<dbReference type="Pfam" id="PF01447">
    <property type="entry name" value="Peptidase_M4"/>
    <property type="match status" value="1"/>
</dbReference>
<evidence type="ECO:0000256" key="2">
    <source>
        <dbReference type="ARBA" id="ARBA00009388"/>
    </source>
</evidence>
<keyword evidence="8 10" id="KW-0482">Metalloprotease</keyword>
<feature type="domain" description="Peptidase M4 C-terminal" evidence="12">
    <location>
        <begin position="402"/>
        <end position="568"/>
    </location>
</feature>
<evidence type="ECO:0000256" key="3">
    <source>
        <dbReference type="ARBA" id="ARBA00022670"/>
    </source>
</evidence>
<evidence type="ECO:0000256" key="4">
    <source>
        <dbReference type="ARBA" id="ARBA00022723"/>
    </source>
</evidence>
<comment type="function">
    <text evidence="10">Extracellular zinc metalloprotease.</text>
</comment>
<dbReference type="EMBL" id="CP121671">
    <property type="protein sequence ID" value="WFT76426.1"/>
    <property type="molecule type" value="Genomic_DNA"/>
</dbReference>
<dbReference type="InterPro" id="IPR027268">
    <property type="entry name" value="Peptidase_M4/M1_CTD_sf"/>
</dbReference>
<evidence type="ECO:0000259" key="11">
    <source>
        <dbReference type="Pfam" id="PF01447"/>
    </source>
</evidence>
<protein>
    <recommendedName>
        <fullName evidence="10">Neutral metalloproteinase</fullName>
        <ecNumber evidence="10">3.4.24.-</ecNumber>
    </recommendedName>
</protein>
<evidence type="ECO:0000256" key="6">
    <source>
        <dbReference type="ARBA" id="ARBA00022801"/>
    </source>
</evidence>
<gene>
    <name evidence="15" type="ORF">P9989_08705</name>
</gene>
<dbReference type="Pfam" id="PF03413">
    <property type="entry name" value="PepSY"/>
    <property type="match status" value="1"/>
</dbReference>
<evidence type="ECO:0000256" key="10">
    <source>
        <dbReference type="RuleBase" id="RU366073"/>
    </source>
</evidence>
<dbReference type="EC" id="3.4.24.-" evidence="10"/>
<evidence type="ECO:0000256" key="1">
    <source>
        <dbReference type="ARBA" id="ARBA00001947"/>
    </source>
</evidence>
<dbReference type="InterPro" id="IPR011096">
    <property type="entry name" value="FTP_domain"/>
</dbReference>
<accession>A0ABY8J2W1</accession>
<comment type="cofactor">
    <cofactor evidence="1 10">
        <name>Zn(2+)</name>
        <dbReference type="ChEBI" id="CHEBI:29105"/>
    </cofactor>
</comment>
<keyword evidence="7 10" id="KW-0862">Zinc</keyword>
<dbReference type="InterPro" id="IPR001570">
    <property type="entry name" value="Peptidase_M4_C_domain"/>
</dbReference>
<evidence type="ECO:0000256" key="5">
    <source>
        <dbReference type="ARBA" id="ARBA00022729"/>
    </source>
</evidence>
<dbReference type="PANTHER" id="PTHR33794">
    <property type="entry name" value="BACILLOLYSIN"/>
    <property type="match status" value="1"/>
</dbReference>
<dbReference type="SUPFAM" id="SSF55486">
    <property type="entry name" value="Metalloproteases ('zincins'), catalytic domain"/>
    <property type="match status" value="1"/>
</dbReference>
<organism evidence="15 16">
    <name type="scientific">Halobacillus naozhouensis</name>
    <dbReference type="NCBI Taxonomy" id="554880"/>
    <lineage>
        <taxon>Bacteria</taxon>
        <taxon>Bacillati</taxon>
        <taxon>Bacillota</taxon>
        <taxon>Bacilli</taxon>
        <taxon>Bacillales</taxon>
        <taxon>Bacillaceae</taxon>
        <taxon>Halobacillus</taxon>
    </lineage>
</organism>
<evidence type="ECO:0000259" key="12">
    <source>
        <dbReference type="Pfam" id="PF02868"/>
    </source>
</evidence>
<reference evidence="15 16" key="1">
    <citation type="submission" date="2023-04" db="EMBL/GenBank/DDBJ databases">
        <title>Genome sequence of Halobacillus naozhouensis KACC 21980.</title>
        <authorList>
            <person name="Kim S."/>
            <person name="Heo J."/>
            <person name="Kwon S.-W."/>
        </authorList>
    </citation>
    <scope>NUCLEOTIDE SEQUENCE [LARGE SCALE GENOMIC DNA]</scope>
    <source>
        <strain evidence="15 16">KCTC 13234</strain>
    </source>
</reference>
<dbReference type="PRINTS" id="PR00730">
    <property type="entry name" value="THERMOLYSIN"/>
</dbReference>
<dbReference type="PANTHER" id="PTHR33794:SF1">
    <property type="entry name" value="BACILLOLYSIN"/>
    <property type="match status" value="1"/>
</dbReference>
<evidence type="ECO:0000259" key="13">
    <source>
        <dbReference type="Pfam" id="PF03413"/>
    </source>
</evidence>
<dbReference type="InterPro" id="IPR013856">
    <property type="entry name" value="Peptidase_M4_domain"/>
</dbReference>
<evidence type="ECO:0000313" key="15">
    <source>
        <dbReference type="EMBL" id="WFT76426.1"/>
    </source>
</evidence>
<evidence type="ECO:0000256" key="9">
    <source>
        <dbReference type="ARBA" id="ARBA00023145"/>
    </source>
</evidence>
<dbReference type="Gene3D" id="1.10.390.10">
    <property type="entry name" value="Neutral Protease Domain 2"/>
    <property type="match status" value="1"/>
</dbReference>
<comment type="subcellular location">
    <subcellularLocation>
        <location evidence="10">Secreted</location>
    </subcellularLocation>
</comment>
<dbReference type="CDD" id="cd09597">
    <property type="entry name" value="M4_TLP"/>
    <property type="match status" value="1"/>
</dbReference>
<dbReference type="Pfam" id="PF07504">
    <property type="entry name" value="FTP"/>
    <property type="match status" value="1"/>
</dbReference>
<evidence type="ECO:0000259" key="14">
    <source>
        <dbReference type="Pfam" id="PF07504"/>
    </source>
</evidence>
<feature type="domain" description="Peptidase M4" evidence="11">
    <location>
        <begin position="241"/>
        <end position="398"/>
    </location>
</feature>
<dbReference type="Proteomes" id="UP001221597">
    <property type="component" value="Chromosome"/>
</dbReference>
<keyword evidence="6 10" id="KW-0378">Hydrolase</keyword>
<dbReference type="Gene3D" id="3.10.450.490">
    <property type="match status" value="1"/>
</dbReference>
<sequence length="570" mass="62712">MKKRRVLPVAVLSSALVVGAFAPTQTFAVQPAGPSQVSVESMAAQFQKSKGNKPIFVVEKQAEKQQVSKVNANAAVQHLAKNKETFKIKNPQASFKPGQVKKDDLGMTHVTLQQTKNGVPVEGSEVTVHYDAEKTVQSVSGNFNHSVEEAELSTEASLTKAEALNKAKEEVNAPEQLNYTPSSKLVIYPFNDQDQLAYKVNVNFLGKEPGNWYVFVDAKSGQVIDKYNALMHANGFKTATGSGLGVLGDHRQLHITHKNDKTDNHKGTQFYLYDNTHENLDGIYTYDMKNTWGGEDLPLPGVLYSNNSASFKDDYDRAAVDAHYNSEEVYEYYLEEHDRNSLDDEGMAIKSSIHFGQNYNNAFWNGQQMTYGDGDGDFFISLSAGLDVAAHEMTHGVTTHSAGLKYRFQSGALNEAFSDIFGALVDEEDWEIGEDIMGEEAKESGRTSLRSLSNPSKYSVGPELVPYGNGEGKYPSHMDEYYDLPLELDNGGVHINSSIINHAAYLTGEQIGKDKLGQIYYRALTVYLTPTSDFSHARQALIQSAIDIYGEGSEEVQATESGLNQVGITG</sequence>
<dbReference type="InterPro" id="IPR023612">
    <property type="entry name" value="Peptidase_M4"/>
</dbReference>
<keyword evidence="9" id="KW-0865">Zymogen</keyword>
<keyword evidence="16" id="KW-1185">Reference proteome</keyword>
<evidence type="ECO:0000256" key="7">
    <source>
        <dbReference type="ARBA" id="ARBA00022833"/>
    </source>
</evidence>
<dbReference type="Gene3D" id="3.10.450.40">
    <property type="match status" value="1"/>
</dbReference>